<comment type="caution">
    <text evidence="1">The sequence shown here is derived from an EMBL/GenBank/DDBJ whole genome shotgun (WGS) entry which is preliminary data.</text>
</comment>
<proteinExistence type="predicted"/>
<evidence type="ECO:0000313" key="2">
    <source>
        <dbReference type="Proteomes" id="UP001517388"/>
    </source>
</evidence>
<keyword evidence="2" id="KW-1185">Reference proteome</keyword>
<dbReference type="Proteomes" id="UP001517388">
    <property type="component" value="Unassembled WGS sequence"/>
</dbReference>
<reference evidence="2" key="1">
    <citation type="journal article" date="2020" name="Toxins">
        <title>Phylogenomic Analysis of Secondary Metabolism in the Toxic Cyanobacterial Genera Anabaena, Dolichospermum and Aphanizomenon.</title>
        <authorList>
            <person name="Oesterholm J."/>
            <person name="Popin R.V."/>
            <person name="Fewer D.P."/>
            <person name="Sivonen K."/>
        </authorList>
    </citation>
    <scope>NUCLEOTIDE SEQUENCE [LARGE SCALE GENOMIC DNA]</scope>
    <source>
        <strain evidence="2">UHCC 0037</strain>
    </source>
</reference>
<protein>
    <submittedName>
        <fullName evidence="1">Type II toxin-antitoxin system VapC family toxin</fullName>
    </submittedName>
</protein>
<sequence length="133" mass="15258">MKYLLDSNVCIQYLNQRSEKIIQHLQYLSDIDIVVCSIVKAELFYGAMRTHNPAKTLQKQREFLDSFVSLKFDDECAVIYGEIRSKLAAKGTPIGNNDLHIAAIAIANNLTLITHNTREFSRIDNLKLEDWEI</sequence>
<evidence type="ECO:0000313" key="1">
    <source>
        <dbReference type="EMBL" id="MTJ44723.1"/>
    </source>
</evidence>
<accession>A0ACC7S879</accession>
<organism evidence="1 2">
    <name type="scientific">Dolichospermum flos-aquae UHCC 0037</name>
    <dbReference type="NCBI Taxonomy" id="2590026"/>
    <lineage>
        <taxon>Bacteria</taxon>
        <taxon>Bacillati</taxon>
        <taxon>Cyanobacteriota</taxon>
        <taxon>Cyanophyceae</taxon>
        <taxon>Nostocales</taxon>
        <taxon>Aphanizomenonaceae</taxon>
        <taxon>Dolichospermum</taxon>
    </lineage>
</organism>
<gene>
    <name evidence="1" type="ORF">FJR39_16715</name>
</gene>
<name>A0ACC7S879_DOLFA</name>
<dbReference type="EMBL" id="VILF01000004">
    <property type="protein sequence ID" value="MTJ44723.1"/>
    <property type="molecule type" value="Genomic_DNA"/>
</dbReference>